<evidence type="ECO:0000313" key="3">
    <source>
        <dbReference type="EMBL" id="MBB3058175.1"/>
    </source>
</evidence>
<dbReference type="InterPro" id="IPR045951">
    <property type="entry name" value="DUF6371"/>
</dbReference>
<dbReference type="EMBL" id="JACHWX010000018">
    <property type="protein sequence ID" value="MBB3058175.1"/>
    <property type="molecule type" value="Genomic_DNA"/>
</dbReference>
<dbReference type="RefSeq" id="WP_183476282.1">
    <property type="nucleotide sequence ID" value="NZ_JACHWX010000018.1"/>
</dbReference>
<dbReference type="Proteomes" id="UP000539265">
    <property type="component" value="Unassembled WGS sequence"/>
</dbReference>
<dbReference type="NCBIfam" id="NF040506">
    <property type="entry name" value="PG0870_Nterm"/>
    <property type="match status" value="1"/>
</dbReference>
<evidence type="ECO:0000313" key="4">
    <source>
        <dbReference type="Proteomes" id="UP000539265"/>
    </source>
</evidence>
<organism evidence="3 4">
    <name type="scientific">Mucilaginibacter gotjawali</name>
    <dbReference type="NCBI Taxonomy" id="1550579"/>
    <lineage>
        <taxon>Bacteria</taxon>
        <taxon>Pseudomonadati</taxon>
        <taxon>Bacteroidota</taxon>
        <taxon>Sphingobacteriia</taxon>
        <taxon>Sphingobacteriales</taxon>
        <taxon>Sphingobacteriaceae</taxon>
        <taxon>Mucilaginibacter</taxon>
    </lineage>
</organism>
<dbReference type="Pfam" id="PF21957">
    <property type="entry name" value="Zn_ribbon_16"/>
    <property type="match status" value="1"/>
</dbReference>
<dbReference type="InterPro" id="IPR047731">
    <property type="entry name" value="Zinc_ribbon_put"/>
</dbReference>
<dbReference type="AlphaFoldDB" id="A0A839SIS6"/>
<dbReference type="Pfam" id="PF19898">
    <property type="entry name" value="DUF6371"/>
    <property type="match status" value="1"/>
</dbReference>
<name>A0A839SIS6_9SPHI</name>
<accession>A0A839SIS6</accession>
<feature type="domain" description="Zinc beta-ribbon finger putative" evidence="2">
    <location>
        <begin position="5"/>
        <end position="69"/>
    </location>
</feature>
<reference evidence="3" key="1">
    <citation type="submission" date="2020-08" db="EMBL/GenBank/DDBJ databases">
        <title>Genomic Encyclopedia of Type Strains, Phase III (KMG-III): the genomes of soil and plant-associated and newly described type strains.</title>
        <authorList>
            <person name="Whitman W."/>
        </authorList>
    </citation>
    <scope>NUCLEOTIDE SEQUENCE [LARGE SCALE GENOMIC DNA]</scope>
    <source>
        <strain evidence="3">CECT 8628</strain>
    </source>
</reference>
<proteinExistence type="predicted"/>
<comment type="caution">
    <text evidence="3">The sequence shown here is derived from an EMBL/GenBank/DDBJ whole genome shotgun (WGS) entry which is preliminary data.</text>
</comment>
<protein>
    <submittedName>
        <fullName evidence="3">Uncharacterized protein</fullName>
    </submittedName>
</protein>
<sequence>MNHTRYTLEPYKGPASRYRCPGCLHRQKTFTRYMDTETNEYLADDVGRCNRQEKCGYHVTPRQYFAAHPDKRKAFKGTNDQVIRFNTVPFSLMQSTLKGYQNNHFTQFLVKLFGEAVTAGLIERYRIGTSKHWPGATIFWQTDAQDRVRTGKIMLYDKNTGKRVKQPYNHIAWVHGLLHKSESQESRKSPEAAANTNAPNVSPKHLSNFLLRQCFFGEHLLALDPFSTVAITESEKTAIIASYYYPKFTWLAAGSLEGLSLGKCRVLKNRHVVLFPDINGYAKWHIKALELIRDIGSATFRIDKQLLRSATAEDRKNGIDIADLLIDPKRNEWDWTEDKNVRPCSAPGSRCRTDAIPEPGMMTLSEVAEGWV</sequence>
<keyword evidence="4" id="KW-1185">Reference proteome</keyword>
<gene>
    <name evidence="3" type="ORF">FHS11_004623</name>
</gene>
<feature type="domain" description="DUF6371" evidence="1">
    <location>
        <begin position="103"/>
        <end position="277"/>
    </location>
</feature>
<evidence type="ECO:0000259" key="2">
    <source>
        <dbReference type="Pfam" id="PF21957"/>
    </source>
</evidence>
<evidence type="ECO:0000259" key="1">
    <source>
        <dbReference type="Pfam" id="PF19898"/>
    </source>
</evidence>